<protein>
    <submittedName>
        <fullName evidence="3">PorT family protein</fullName>
    </submittedName>
</protein>
<keyword evidence="1" id="KW-0732">Signal</keyword>
<evidence type="ECO:0000313" key="4">
    <source>
        <dbReference type="Proteomes" id="UP000664698"/>
    </source>
</evidence>
<evidence type="ECO:0000259" key="2">
    <source>
        <dbReference type="Pfam" id="PF13568"/>
    </source>
</evidence>
<feature type="chain" id="PRO_5046424707" evidence="1">
    <location>
        <begin position="20"/>
        <end position="199"/>
    </location>
</feature>
<name>A0ABS3BW08_9BACT</name>
<keyword evidence="4" id="KW-1185">Reference proteome</keyword>
<feature type="signal peptide" evidence="1">
    <location>
        <begin position="1"/>
        <end position="19"/>
    </location>
</feature>
<evidence type="ECO:0000313" key="3">
    <source>
        <dbReference type="EMBL" id="MBN7803473.1"/>
    </source>
</evidence>
<proteinExistence type="predicted"/>
<comment type="caution">
    <text evidence="3">The sequence shown here is derived from an EMBL/GenBank/DDBJ whole genome shotgun (WGS) entry which is preliminary data.</text>
</comment>
<organism evidence="3 4">
    <name type="scientific">Algoriphagus aestuariicola</name>
    <dbReference type="NCBI Taxonomy" id="1852016"/>
    <lineage>
        <taxon>Bacteria</taxon>
        <taxon>Pseudomonadati</taxon>
        <taxon>Bacteroidota</taxon>
        <taxon>Cytophagia</taxon>
        <taxon>Cytophagales</taxon>
        <taxon>Cyclobacteriaceae</taxon>
        <taxon>Algoriphagus</taxon>
    </lineage>
</organism>
<sequence>MKKMLFALLFVLGATQAFSQNGIGIKAGLSSTKLDFDNKEFVPSDAQTGYHIGLFGRFGGAGFFIQPELLFTQTKGEFAYVPSGVAGSAAPQNYEAEFNRLDIPVMAGFRFLKVLRVMAGPIASININSELKDAPDTVGEADFQSATFGYQAGLGVDIGNLSVEGKYEGGLSKVTDNIGPYSTDNRINQWVLSVGFRIF</sequence>
<dbReference type="Pfam" id="PF13568">
    <property type="entry name" value="OMP_b-brl_2"/>
    <property type="match status" value="1"/>
</dbReference>
<feature type="domain" description="Outer membrane protein beta-barrel" evidence="2">
    <location>
        <begin position="18"/>
        <end position="175"/>
    </location>
</feature>
<dbReference type="InterPro" id="IPR025665">
    <property type="entry name" value="Beta-barrel_OMP_2"/>
</dbReference>
<gene>
    <name evidence="3" type="ORF">J0A67_21565</name>
</gene>
<accession>A0ABS3BW08</accession>
<dbReference type="Proteomes" id="UP000664698">
    <property type="component" value="Unassembled WGS sequence"/>
</dbReference>
<dbReference type="EMBL" id="JAFKCW010000006">
    <property type="protein sequence ID" value="MBN7803473.1"/>
    <property type="molecule type" value="Genomic_DNA"/>
</dbReference>
<reference evidence="3 4" key="1">
    <citation type="submission" date="2021-03" db="EMBL/GenBank/DDBJ databases">
        <title>novel species isolated from a fishpond in China.</title>
        <authorList>
            <person name="Lu H."/>
            <person name="Cai Z."/>
        </authorList>
    </citation>
    <scope>NUCLEOTIDE SEQUENCE [LARGE SCALE GENOMIC DNA]</scope>
    <source>
        <strain evidence="3 4">JCM 31546</strain>
    </source>
</reference>
<dbReference type="RefSeq" id="WP_206571471.1">
    <property type="nucleotide sequence ID" value="NZ_JAFKCW010000006.1"/>
</dbReference>
<evidence type="ECO:0000256" key="1">
    <source>
        <dbReference type="SAM" id="SignalP"/>
    </source>
</evidence>